<organism evidence="1 2">
    <name type="scientific">Mycena metata</name>
    <dbReference type="NCBI Taxonomy" id="1033252"/>
    <lineage>
        <taxon>Eukaryota</taxon>
        <taxon>Fungi</taxon>
        <taxon>Dikarya</taxon>
        <taxon>Basidiomycota</taxon>
        <taxon>Agaricomycotina</taxon>
        <taxon>Agaricomycetes</taxon>
        <taxon>Agaricomycetidae</taxon>
        <taxon>Agaricales</taxon>
        <taxon>Marasmiineae</taxon>
        <taxon>Mycenaceae</taxon>
        <taxon>Mycena</taxon>
    </lineage>
</organism>
<keyword evidence="2" id="KW-1185">Reference proteome</keyword>
<proteinExistence type="predicted"/>
<dbReference type="Proteomes" id="UP001215598">
    <property type="component" value="Unassembled WGS sequence"/>
</dbReference>
<dbReference type="AlphaFoldDB" id="A0AAD7JM95"/>
<sequence>MPPTCRPPHQTQASVLCPSKFDRGRPTNHGVPFLASILPFSAFGPSAPLTRTSSSAVALHSPATNDTPSSPPFTSVLSLSLARACFAPPALLARISHSPTLSVWLDLLVPRTPPLSACASCVYALASSALGDDPLVVSLASQRGNALALTGMKKGSFIDVTCPPRPAPRVPRVPDAHICITRTPMHAARAHPRRQRPPLRARAERLLVSVTRTRNAAVHRKYLSPPALVPFSCAAPPAPPSFPPRVACSFPPSLSSKHIPTPPR</sequence>
<comment type="caution">
    <text evidence="1">The sequence shown here is derived from an EMBL/GenBank/DDBJ whole genome shotgun (WGS) entry which is preliminary data.</text>
</comment>
<accession>A0AAD7JM95</accession>
<name>A0AAD7JM95_9AGAR</name>
<protein>
    <submittedName>
        <fullName evidence="1">Uncharacterized protein</fullName>
    </submittedName>
</protein>
<dbReference type="EMBL" id="JARKIB010000021">
    <property type="protein sequence ID" value="KAJ7767623.1"/>
    <property type="molecule type" value="Genomic_DNA"/>
</dbReference>
<evidence type="ECO:0000313" key="1">
    <source>
        <dbReference type="EMBL" id="KAJ7767623.1"/>
    </source>
</evidence>
<evidence type="ECO:0000313" key="2">
    <source>
        <dbReference type="Proteomes" id="UP001215598"/>
    </source>
</evidence>
<reference evidence="1" key="1">
    <citation type="submission" date="2023-03" db="EMBL/GenBank/DDBJ databases">
        <title>Massive genome expansion in bonnet fungi (Mycena s.s.) driven by repeated elements and novel gene families across ecological guilds.</title>
        <authorList>
            <consortium name="Lawrence Berkeley National Laboratory"/>
            <person name="Harder C.B."/>
            <person name="Miyauchi S."/>
            <person name="Viragh M."/>
            <person name="Kuo A."/>
            <person name="Thoen E."/>
            <person name="Andreopoulos B."/>
            <person name="Lu D."/>
            <person name="Skrede I."/>
            <person name="Drula E."/>
            <person name="Henrissat B."/>
            <person name="Morin E."/>
            <person name="Kohler A."/>
            <person name="Barry K."/>
            <person name="LaButti K."/>
            <person name="Morin E."/>
            <person name="Salamov A."/>
            <person name="Lipzen A."/>
            <person name="Mereny Z."/>
            <person name="Hegedus B."/>
            <person name="Baldrian P."/>
            <person name="Stursova M."/>
            <person name="Weitz H."/>
            <person name="Taylor A."/>
            <person name="Grigoriev I.V."/>
            <person name="Nagy L.G."/>
            <person name="Martin F."/>
            <person name="Kauserud H."/>
        </authorList>
    </citation>
    <scope>NUCLEOTIDE SEQUENCE</scope>
    <source>
        <strain evidence="1">CBHHK182m</strain>
    </source>
</reference>
<gene>
    <name evidence="1" type="ORF">B0H16DRAFT_1716553</name>
</gene>